<proteinExistence type="predicted"/>
<accession>A0A8T1NZN7</accession>
<dbReference type="EMBL" id="CM031819">
    <property type="protein sequence ID" value="KAG6634834.1"/>
    <property type="molecule type" value="Genomic_DNA"/>
</dbReference>
<sequence>MLADGCVSRGWVSLGGQLLESWLISYEEAKWGQFGTRC</sequence>
<dbReference type="AlphaFoldDB" id="A0A8T1NZN7"/>
<keyword evidence="2" id="KW-1185">Reference proteome</keyword>
<reference evidence="1" key="1">
    <citation type="submission" date="2020-12" db="EMBL/GenBank/DDBJ databases">
        <title>WGS assembly of Carya illinoinensis cv. Pawnee.</title>
        <authorList>
            <person name="Platts A."/>
            <person name="Shu S."/>
            <person name="Wright S."/>
            <person name="Barry K."/>
            <person name="Edger P."/>
            <person name="Pires J.C."/>
            <person name="Schmutz J."/>
        </authorList>
    </citation>
    <scope>NUCLEOTIDE SEQUENCE</scope>
    <source>
        <tissue evidence="1">Leaf</tissue>
    </source>
</reference>
<protein>
    <submittedName>
        <fullName evidence="1">Uncharacterized protein</fullName>
    </submittedName>
</protein>
<gene>
    <name evidence="1" type="ORF">CIPAW_11G000400</name>
</gene>
<evidence type="ECO:0000313" key="1">
    <source>
        <dbReference type="EMBL" id="KAG6634834.1"/>
    </source>
</evidence>
<evidence type="ECO:0000313" key="2">
    <source>
        <dbReference type="Proteomes" id="UP000811609"/>
    </source>
</evidence>
<name>A0A8T1NZN7_CARIL</name>
<organism evidence="1 2">
    <name type="scientific">Carya illinoinensis</name>
    <name type="common">Pecan</name>
    <dbReference type="NCBI Taxonomy" id="32201"/>
    <lineage>
        <taxon>Eukaryota</taxon>
        <taxon>Viridiplantae</taxon>
        <taxon>Streptophyta</taxon>
        <taxon>Embryophyta</taxon>
        <taxon>Tracheophyta</taxon>
        <taxon>Spermatophyta</taxon>
        <taxon>Magnoliopsida</taxon>
        <taxon>eudicotyledons</taxon>
        <taxon>Gunneridae</taxon>
        <taxon>Pentapetalae</taxon>
        <taxon>rosids</taxon>
        <taxon>fabids</taxon>
        <taxon>Fagales</taxon>
        <taxon>Juglandaceae</taxon>
        <taxon>Carya</taxon>
    </lineage>
</organism>
<dbReference type="Proteomes" id="UP000811609">
    <property type="component" value="Chromosome 11"/>
</dbReference>
<comment type="caution">
    <text evidence="1">The sequence shown here is derived from an EMBL/GenBank/DDBJ whole genome shotgun (WGS) entry which is preliminary data.</text>
</comment>